<evidence type="ECO:0000313" key="3">
    <source>
        <dbReference type="Proteomes" id="UP000824072"/>
    </source>
</evidence>
<name>A0A9D1ICX1_9FIRM</name>
<keyword evidence="1" id="KW-0812">Transmembrane</keyword>
<evidence type="ECO:0000256" key="1">
    <source>
        <dbReference type="SAM" id="Phobius"/>
    </source>
</evidence>
<dbReference type="EMBL" id="DVMU01000220">
    <property type="protein sequence ID" value="HIU34952.1"/>
    <property type="molecule type" value="Genomic_DNA"/>
</dbReference>
<dbReference type="Proteomes" id="UP000824072">
    <property type="component" value="Unassembled WGS sequence"/>
</dbReference>
<keyword evidence="1" id="KW-1133">Transmembrane helix</keyword>
<reference evidence="2" key="2">
    <citation type="journal article" date="2021" name="PeerJ">
        <title>Extensive microbial diversity within the chicken gut microbiome revealed by metagenomics and culture.</title>
        <authorList>
            <person name="Gilroy R."/>
            <person name="Ravi A."/>
            <person name="Getino M."/>
            <person name="Pursley I."/>
            <person name="Horton D.L."/>
            <person name="Alikhan N.F."/>
            <person name="Baker D."/>
            <person name="Gharbi K."/>
            <person name="Hall N."/>
            <person name="Watson M."/>
            <person name="Adriaenssens E.M."/>
            <person name="Foster-Nyarko E."/>
            <person name="Jarju S."/>
            <person name="Secka A."/>
            <person name="Antonio M."/>
            <person name="Oren A."/>
            <person name="Chaudhuri R.R."/>
            <person name="La Ragione R."/>
            <person name="Hildebrand F."/>
            <person name="Pallen M.J."/>
        </authorList>
    </citation>
    <scope>NUCLEOTIDE SEQUENCE</scope>
    <source>
        <strain evidence="2">ChiHcec3-11533</strain>
    </source>
</reference>
<reference evidence="2" key="1">
    <citation type="submission" date="2020-10" db="EMBL/GenBank/DDBJ databases">
        <authorList>
            <person name="Gilroy R."/>
        </authorList>
    </citation>
    <scope>NUCLEOTIDE SEQUENCE</scope>
    <source>
        <strain evidence="2">ChiHcec3-11533</strain>
    </source>
</reference>
<evidence type="ECO:0000313" key="2">
    <source>
        <dbReference type="EMBL" id="HIU34952.1"/>
    </source>
</evidence>
<dbReference type="AlphaFoldDB" id="A0A9D1ICX1"/>
<accession>A0A9D1ICX1</accession>
<organism evidence="2 3">
    <name type="scientific">Candidatus Pullichristensenella excrementigallinarum</name>
    <dbReference type="NCBI Taxonomy" id="2840907"/>
    <lineage>
        <taxon>Bacteria</taxon>
        <taxon>Bacillati</taxon>
        <taxon>Bacillota</taxon>
        <taxon>Clostridia</taxon>
        <taxon>Candidatus Pullichristensenella</taxon>
    </lineage>
</organism>
<feature type="transmembrane region" description="Helical" evidence="1">
    <location>
        <begin position="212"/>
        <end position="233"/>
    </location>
</feature>
<proteinExistence type="predicted"/>
<protein>
    <submittedName>
        <fullName evidence="2">Uncharacterized protein</fullName>
    </submittedName>
</protein>
<gene>
    <name evidence="2" type="ORF">IAB02_10350</name>
</gene>
<sequence>MRQATEELRAYFARIRPLCRELFGMAHAICGNYELAEYAMQRAILEGFHRTGRSKSRIGIRENMRGLVRRIAYEQTLLIDDAELTWDGFQADKIDGAGEDQVLRLAALEEVDVRRILMLRYGCQMRVREIARLTGATPKQVASLLDRFEKRVGRKLSSRQRMRVEGLISRSAREALSREPNAPDAGAVFRSFEAEASQPEGRPRVALRALNGVLAIVLALVCVVIFWVVAVLIQSPESRLEEAPTATAAVGEFSPAQTVAPTQEPFLAIDL</sequence>
<comment type="caution">
    <text evidence="2">The sequence shown here is derived from an EMBL/GenBank/DDBJ whole genome shotgun (WGS) entry which is preliminary data.</text>
</comment>
<keyword evidence="1" id="KW-0472">Membrane</keyword>